<feature type="non-terminal residue" evidence="1">
    <location>
        <position position="1"/>
    </location>
</feature>
<name>A0A0B6ZJZ8_9EUPU</name>
<proteinExistence type="predicted"/>
<accession>A0A0B6ZJZ8</accession>
<reference evidence="1" key="1">
    <citation type="submission" date="2014-12" db="EMBL/GenBank/DDBJ databases">
        <title>Insight into the proteome of Arion vulgaris.</title>
        <authorList>
            <person name="Aradska J."/>
            <person name="Bulat T."/>
            <person name="Smidak R."/>
            <person name="Sarate P."/>
            <person name="Gangsoo J."/>
            <person name="Sialana F."/>
            <person name="Bilban M."/>
            <person name="Lubec G."/>
        </authorList>
    </citation>
    <scope>NUCLEOTIDE SEQUENCE</scope>
    <source>
        <tissue evidence="1">Skin</tissue>
    </source>
</reference>
<feature type="non-terminal residue" evidence="1">
    <location>
        <position position="86"/>
    </location>
</feature>
<dbReference type="EMBL" id="HACG01021195">
    <property type="protein sequence ID" value="CEK68060.1"/>
    <property type="molecule type" value="Transcribed_RNA"/>
</dbReference>
<organism evidence="1">
    <name type="scientific">Arion vulgaris</name>
    <dbReference type="NCBI Taxonomy" id="1028688"/>
    <lineage>
        <taxon>Eukaryota</taxon>
        <taxon>Metazoa</taxon>
        <taxon>Spiralia</taxon>
        <taxon>Lophotrochozoa</taxon>
        <taxon>Mollusca</taxon>
        <taxon>Gastropoda</taxon>
        <taxon>Heterobranchia</taxon>
        <taxon>Euthyneura</taxon>
        <taxon>Panpulmonata</taxon>
        <taxon>Eupulmonata</taxon>
        <taxon>Stylommatophora</taxon>
        <taxon>Helicina</taxon>
        <taxon>Arionoidea</taxon>
        <taxon>Arionidae</taxon>
        <taxon>Arion</taxon>
    </lineage>
</organism>
<dbReference type="AlphaFoldDB" id="A0A0B6ZJZ8"/>
<dbReference type="Gene3D" id="1.25.40.20">
    <property type="entry name" value="Ankyrin repeat-containing domain"/>
    <property type="match status" value="1"/>
</dbReference>
<dbReference type="InterPro" id="IPR036770">
    <property type="entry name" value="Ankyrin_rpt-contain_sf"/>
</dbReference>
<gene>
    <name evidence="1" type="primary">ORF64929</name>
</gene>
<evidence type="ECO:0000313" key="1">
    <source>
        <dbReference type="EMBL" id="CEK68060.1"/>
    </source>
</evidence>
<sequence length="86" mass="9759">KKGNTSFDIAKQNGVDEEFSILQECMRDNFVNPLMVSVMRSNLSLLKEFLDDDYHNVEQTNADGYTPLILALKSVSHDHKDGNISR</sequence>
<dbReference type="SUPFAM" id="SSF48403">
    <property type="entry name" value="Ankyrin repeat"/>
    <property type="match status" value="1"/>
</dbReference>
<protein>
    <submittedName>
        <fullName evidence="1">Uncharacterized protein</fullName>
    </submittedName>
</protein>